<evidence type="ECO:0000313" key="1">
    <source>
        <dbReference type="EMBL" id="EBR4142351.1"/>
    </source>
</evidence>
<gene>
    <name evidence="1" type="ORF">BVJ40_13580</name>
</gene>
<sequence>MSGRYVGYTLFGDDATYVNCHLHDASVISPTTVGCRFKWSNVNTMVSGSNAVDIKSTMTNCRTVSNNGHGGVLSAGNNDIYGSEFYGTDGGLYCADNIGQVRVRGGLAQGGSSSGLRISGGEKHMIEGVTTKSTSGNSSAILNASKVIYTGNNDSANPTNFTGTTFTLQN</sequence>
<dbReference type="AlphaFoldDB" id="A0A5U7LU42"/>
<dbReference type="PROSITE" id="PS51257">
    <property type="entry name" value="PROKAR_LIPOPROTEIN"/>
    <property type="match status" value="1"/>
</dbReference>
<name>A0A5U7LU42_SALER</name>
<dbReference type="InterPro" id="IPR011050">
    <property type="entry name" value="Pectin_lyase_fold/virulence"/>
</dbReference>
<proteinExistence type="predicted"/>
<comment type="caution">
    <text evidence="1">The sequence shown here is derived from an EMBL/GenBank/DDBJ whole genome shotgun (WGS) entry which is preliminary data.</text>
</comment>
<accession>A0A5U7LU42</accession>
<reference evidence="1" key="1">
    <citation type="submission" date="2018-07" db="EMBL/GenBank/DDBJ databases">
        <authorList>
            <consortium name="PulseNet: The National Subtyping Network for Foodborne Disease Surveillance"/>
            <person name="Tarr C.L."/>
            <person name="Trees E."/>
            <person name="Katz L.S."/>
            <person name="Carleton-Romer H.A."/>
            <person name="Stroika S."/>
            <person name="Kucerova Z."/>
            <person name="Roache K.F."/>
            <person name="Sabol A.L."/>
            <person name="Besser J."/>
            <person name="Gerner-Smidt P."/>
        </authorList>
    </citation>
    <scope>NUCLEOTIDE SEQUENCE</scope>
    <source>
        <strain evidence="1">PNUSAS006765</strain>
    </source>
</reference>
<dbReference type="EMBL" id="AAGSEK010000023">
    <property type="protein sequence ID" value="EBR4142351.1"/>
    <property type="molecule type" value="Genomic_DNA"/>
</dbReference>
<dbReference type="SUPFAM" id="SSF51126">
    <property type="entry name" value="Pectin lyase-like"/>
    <property type="match status" value="1"/>
</dbReference>
<protein>
    <submittedName>
        <fullName evidence="1">Uncharacterized protein</fullName>
    </submittedName>
</protein>
<organism evidence="1">
    <name type="scientific">Salmonella enterica</name>
    <name type="common">Salmonella choleraesuis</name>
    <dbReference type="NCBI Taxonomy" id="28901"/>
    <lineage>
        <taxon>Bacteria</taxon>
        <taxon>Pseudomonadati</taxon>
        <taxon>Pseudomonadota</taxon>
        <taxon>Gammaproteobacteria</taxon>
        <taxon>Enterobacterales</taxon>
        <taxon>Enterobacteriaceae</taxon>
        <taxon>Salmonella</taxon>
    </lineage>
</organism>